<dbReference type="Gene3D" id="2.60.40.1250">
    <property type="entry name" value="Thiol:disulfide interchange protein DsbD, N-terminal domain"/>
    <property type="match status" value="1"/>
</dbReference>
<dbReference type="InterPro" id="IPR013766">
    <property type="entry name" value="Thioredoxin_domain"/>
</dbReference>
<keyword evidence="4" id="KW-0201">Cytochrome c-type biogenesis</keyword>
<keyword evidence="12" id="KW-1185">Reference proteome</keyword>
<keyword evidence="7" id="KW-0676">Redox-active center</keyword>
<evidence type="ECO:0000256" key="7">
    <source>
        <dbReference type="ARBA" id="ARBA00023284"/>
    </source>
</evidence>
<dbReference type="PANTHER" id="PTHR32234">
    <property type="entry name" value="THIOL:DISULFIDE INTERCHANGE PROTEIN DSBD"/>
    <property type="match status" value="1"/>
</dbReference>
<organism evidence="11 12">
    <name type="scientific">Polynucleobacter kasalickyi</name>
    <dbReference type="NCBI Taxonomy" id="1938817"/>
    <lineage>
        <taxon>Bacteria</taxon>
        <taxon>Pseudomonadati</taxon>
        <taxon>Pseudomonadota</taxon>
        <taxon>Betaproteobacteria</taxon>
        <taxon>Burkholderiales</taxon>
        <taxon>Burkholderiaceae</taxon>
        <taxon>Polynucleobacter</taxon>
    </lineage>
</organism>
<feature type="transmembrane region" description="Helical" evidence="8">
    <location>
        <begin position="392"/>
        <end position="412"/>
    </location>
</feature>
<dbReference type="Proteomes" id="UP000192708">
    <property type="component" value="Unassembled WGS sequence"/>
</dbReference>
<feature type="transmembrane region" description="Helical" evidence="8">
    <location>
        <begin position="270"/>
        <end position="292"/>
    </location>
</feature>
<feature type="domain" description="Thioredoxin" evidence="10">
    <location>
        <begin position="403"/>
        <end position="540"/>
    </location>
</feature>
<dbReference type="OrthoDB" id="9811036at2"/>
<dbReference type="PROSITE" id="PS00194">
    <property type="entry name" value="THIOREDOXIN_1"/>
    <property type="match status" value="1"/>
</dbReference>
<dbReference type="Pfam" id="PF02683">
    <property type="entry name" value="DsbD_TM"/>
    <property type="match status" value="1"/>
</dbReference>
<feature type="transmembrane region" description="Helical" evidence="8">
    <location>
        <begin position="235"/>
        <end position="258"/>
    </location>
</feature>
<dbReference type="GO" id="GO:0017004">
    <property type="term" value="P:cytochrome complex assembly"/>
    <property type="evidence" value="ECO:0007669"/>
    <property type="project" value="UniProtKB-KW"/>
</dbReference>
<dbReference type="InterPro" id="IPR036929">
    <property type="entry name" value="DsbDN_sf"/>
</dbReference>
<keyword evidence="6 8" id="KW-0472">Membrane</keyword>
<dbReference type="AlphaFoldDB" id="A0A1W2C6F8"/>
<dbReference type="GO" id="GO:0045454">
    <property type="term" value="P:cell redox homeostasis"/>
    <property type="evidence" value="ECO:0007669"/>
    <property type="project" value="TreeGrafter"/>
</dbReference>
<feature type="signal peptide" evidence="9">
    <location>
        <begin position="1"/>
        <end position="24"/>
    </location>
</feature>
<dbReference type="Pfam" id="PF13899">
    <property type="entry name" value="Thioredoxin_7"/>
    <property type="match status" value="1"/>
</dbReference>
<evidence type="ECO:0000259" key="10">
    <source>
        <dbReference type="PROSITE" id="PS51352"/>
    </source>
</evidence>
<dbReference type="InterPro" id="IPR003834">
    <property type="entry name" value="Cyt_c_assmbl_TM_dom"/>
</dbReference>
<keyword evidence="2" id="KW-1003">Cell membrane</keyword>
<dbReference type="RefSeq" id="WP_084285876.1">
    <property type="nucleotide sequence ID" value="NZ_FWXJ01000019.1"/>
</dbReference>
<accession>A0A1W2C6F8</accession>
<dbReference type="Pfam" id="PF11412">
    <property type="entry name" value="DsbD_N"/>
    <property type="match status" value="1"/>
</dbReference>
<dbReference type="PANTHER" id="PTHR32234:SF0">
    <property type="entry name" value="THIOL:DISULFIDE INTERCHANGE PROTEIN DSBD"/>
    <property type="match status" value="1"/>
</dbReference>
<feature type="transmembrane region" description="Helical" evidence="8">
    <location>
        <begin position="190"/>
        <end position="223"/>
    </location>
</feature>
<keyword evidence="5 8" id="KW-1133">Transmembrane helix</keyword>
<feature type="transmembrane region" description="Helical" evidence="8">
    <location>
        <begin position="349"/>
        <end position="372"/>
    </location>
</feature>
<evidence type="ECO:0000256" key="1">
    <source>
        <dbReference type="ARBA" id="ARBA00004651"/>
    </source>
</evidence>
<dbReference type="InterPro" id="IPR017937">
    <property type="entry name" value="Thioredoxin_CS"/>
</dbReference>
<dbReference type="Gene3D" id="3.40.30.10">
    <property type="entry name" value="Glutaredoxin"/>
    <property type="match status" value="1"/>
</dbReference>
<evidence type="ECO:0000256" key="3">
    <source>
        <dbReference type="ARBA" id="ARBA00022692"/>
    </source>
</evidence>
<evidence type="ECO:0000256" key="5">
    <source>
        <dbReference type="ARBA" id="ARBA00022989"/>
    </source>
</evidence>
<dbReference type="PROSITE" id="PS51352">
    <property type="entry name" value="THIOREDOXIN_2"/>
    <property type="match status" value="1"/>
</dbReference>
<keyword evidence="3 8" id="KW-0812">Transmembrane</keyword>
<sequence>MMLNKIFSLVISCLATFTTFQSVARTEEFLPPEKAFEIKAILSAESLTVIYNAAPGYYIYQESIALSLKDSDVKILPSKQPQPHEKFDNNFQKIVKTYEGEVLFEYPTKSFPDLSPILLDVTVQGCASQGICYPPMLRRLLIQEYGKAVNSIDPEMELSTQQKNSKLSWWEVSEDLNALNRLLTSTSLPILLLVFFLLGIGLAFTPCMLPMLPILSSVVFGTVDHHLLPRKKTIILAIFYVLGMAFAFSLAGMATAWFGAGITAGLQNRWVLLAFGGLMLILSAGLLGFYELQMPHSWQSRVDHWIGKHEGGNLYGVFALGALSSLVASPCVSAPLAGVLTFIAQSGQIQLGGLILFVMACGMGVPLLLFAIGASKIVPRAGKWMLRVQRSFGILMILLAFWVMLPALQSFFKQQGVNQFKVINELKFEIVTKTVDLEAKLSQAREKNKKTLVIISADWCVSCKELEIQTLGSDIVKAKLAEYELIEVDITEMGKDQKALLNQYSIFGPPAILIFDVNGVEQKSKKIVGVVGPQKLLLAL</sequence>
<dbReference type="GO" id="GO:0005886">
    <property type="term" value="C:plasma membrane"/>
    <property type="evidence" value="ECO:0007669"/>
    <property type="project" value="UniProtKB-SubCell"/>
</dbReference>
<comment type="subcellular location">
    <subcellularLocation>
        <location evidence="1">Cell membrane</location>
        <topology evidence="1">Multi-pass membrane protein</topology>
    </subcellularLocation>
</comment>
<dbReference type="InterPro" id="IPR028250">
    <property type="entry name" value="DsbDN"/>
</dbReference>
<dbReference type="SUPFAM" id="SSF52833">
    <property type="entry name" value="Thioredoxin-like"/>
    <property type="match status" value="1"/>
</dbReference>
<feature type="chain" id="PRO_5013026426" evidence="9">
    <location>
        <begin position="25"/>
        <end position="540"/>
    </location>
</feature>
<evidence type="ECO:0000256" key="9">
    <source>
        <dbReference type="SAM" id="SignalP"/>
    </source>
</evidence>
<keyword evidence="9" id="KW-0732">Signal</keyword>
<evidence type="ECO:0000256" key="6">
    <source>
        <dbReference type="ARBA" id="ARBA00023136"/>
    </source>
</evidence>
<evidence type="ECO:0000256" key="2">
    <source>
        <dbReference type="ARBA" id="ARBA00022475"/>
    </source>
</evidence>
<gene>
    <name evidence="11" type="ORF">SAMN06296008_11949</name>
</gene>
<evidence type="ECO:0000256" key="8">
    <source>
        <dbReference type="SAM" id="Phobius"/>
    </source>
</evidence>
<evidence type="ECO:0000256" key="4">
    <source>
        <dbReference type="ARBA" id="ARBA00022748"/>
    </source>
</evidence>
<protein>
    <submittedName>
        <fullName evidence="11">Thiol:disulfide interchange protein DsbD</fullName>
    </submittedName>
</protein>
<name>A0A1W2C6F8_9BURK</name>
<dbReference type="STRING" id="1938817.SAMN06296008_11949"/>
<dbReference type="InterPro" id="IPR036249">
    <property type="entry name" value="Thioredoxin-like_sf"/>
</dbReference>
<reference evidence="11 12" key="1">
    <citation type="submission" date="2017-04" db="EMBL/GenBank/DDBJ databases">
        <authorList>
            <person name="Afonso C.L."/>
            <person name="Miller P.J."/>
            <person name="Scott M.A."/>
            <person name="Spackman E."/>
            <person name="Goraichik I."/>
            <person name="Dimitrov K.M."/>
            <person name="Suarez D.L."/>
            <person name="Swayne D.E."/>
        </authorList>
    </citation>
    <scope>NUCLEOTIDE SEQUENCE [LARGE SCALE GENOMIC DNA]</scope>
    <source>
        <strain evidence="11 12">VK13</strain>
    </source>
</reference>
<dbReference type="EMBL" id="FWXJ01000019">
    <property type="protein sequence ID" value="SMC80686.1"/>
    <property type="molecule type" value="Genomic_DNA"/>
</dbReference>
<proteinExistence type="predicted"/>
<feature type="transmembrane region" description="Helical" evidence="8">
    <location>
        <begin position="313"/>
        <end position="343"/>
    </location>
</feature>
<dbReference type="NCBIfam" id="NF001419">
    <property type="entry name" value="PRK00293.1"/>
    <property type="match status" value="1"/>
</dbReference>
<evidence type="ECO:0000313" key="11">
    <source>
        <dbReference type="EMBL" id="SMC80686.1"/>
    </source>
</evidence>
<dbReference type="SUPFAM" id="SSF74863">
    <property type="entry name" value="Thiol:disulfide interchange protein DsbD, N-terminal domain (DsbD-alpha)"/>
    <property type="match status" value="1"/>
</dbReference>
<evidence type="ECO:0000313" key="12">
    <source>
        <dbReference type="Proteomes" id="UP000192708"/>
    </source>
</evidence>
<dbReference type="GO" id="GO:0015035">
    <property type="term" value="F:protein-disulfide reductase activity"/>
    <property type="evidence" value="ECO:0007669"/>
    <property type="project" value="TreeGrafter"/>
</dbReference>